<organism evidence="4 5">
    <name type="scientific">Heterodera trifolii</name>
    <dbReference type="NCBI Taxonomy" id="157864"/>
    <lineage>
        <taxon>Eukaryota</taxon>
        <taxon>Metazoa</taxon>
        <taxon>Ecdysozoa</taxon>
        <taxon>Nematoda</taxon>
        <taxon>Chromadorea</taxon>
        <taxon>Rhabditida</taxon>
        <taxon>Tylenchina</taxon>
        <taxon>Tylenchomorpha</taxon>
        <taxon>Tylenchoidea</taxon>
        <taxon>Heteroderidae</taxon>
        <taxon>Heteroderinae</taxon>
        <taxon>Heterodera</taxon>
    </lineage>
</organism>
<keyword evidence="2" id="KW-1133">Transmembrane helix</keyword>
<feature type="transmembrane region" description="Helical" evidence="2">
    <location>
        <begin position="291"/>
        <end position="315"/>
    </location>
</feature>
<keyword evidence="2" id="KW-0812">Transmembrane</keyword>
<evidence type="ECO:0000313" key="5">
    <source>
        <dbReference type="Proteomes" id="UP001620626"/>
    </source>
</evidence>
<evidence type="ECO:0000256" key="3">
    <source>
        <dbReference type="SAM" id="SignalP"/>
    </source>
</evidence>
<evidence type="ECO:0000313" key="4">
    <source>
        <dbReference type="EMBL" id="KAL3093302.1"/>
    </source>
</evidence>
<name>A0ABD2JRR1_9BILA</name>
<dbReference type="AlphaFoldDB" id="A0ABD2JRR1"/>
<comment type="caution">
    <text evidence="4">The sequence shown here is derived from an EMBL/GenBank/DDBJ whole genome shotgun (WGS) entry which is preliminary data.</text>
</comment>
<keyword evidence="2" id="KW-0472">Membrane</keyword>
<dbReference type="Proteomes" id="UP001620626">
    <property type="component" value="Unassembled WGS sequence"/>
</dbReference>
<dbReference type="EMBL" id="JBICBT010000916">
    <property type="protein sequence ID" value="KAL3093302.1"/>
    <property type="molecule type" value="Genomic_DNA"/>
</dbReference>
<reference evidence="4 5" key="1">
    <citation type="submission" date="2024-10" db="EMBL/GenBank/DDBJ databases">
        <authorList>
            <person name="Kim D."/>
        </authorList>
    </citation>
    <scope>NUCLEOTIDE SEQUENCE [LARGE SCALE GENOMIC DNA]</scope>
    <source>
        <strain evidence="4">BH-2024</strain>
    </source>
</reference>
<proteinExistence type="predicted"/>
<evidence type="ECO:0008006" key="6">
    <source>
        <dbReference type="Google" id="ProtNLM"/>
    </source>
</evidence>
<keyword evidence="5" id="KW-1185">Reference proteome</keyword>
<protein>
    <recommendedName>
        <fullName evidence="6">Transmembrane protein</fullName>
    </recommendedName>
</protein>
<feature type="transmembrane region" description="Helical" evidence="2">
    <location>
        <begin position="327"/>
        <end position="358"/>
    </location>
</feature>
<keyword evidence="3" id="KW-0732">Signal</keyword>
<gene>
    <name evidence="4" type="ORF">niasHT_030016</name>
</gene>
<evidence type="ECO:0000256" key="1">
    <source>
        <dbReference type="SAM" id="MobiDB-lite"/>
    </source>
</evidence>
<feature type="signal peptide" evidence="3">
    <location>
        <begin position="1"/>
        <end position="25"/>
    </location>
</feature>
<sequence>MTLFAPLPTVAAILIAFAFLPNFCALKCAWGSTGVVVEKLEVKECSIRQIYCFKSTCTAVSTNEDYFGWGCTEKNDEAQNKEWLINGYIKPNSNASDWKCHFEFGKLNQSVPFPLPEGASAVGPKVFALMALVLPLIFAVASGQLRLADCVWPVASGAGCVLGQLRLASCVWPIASGQLRLEPVASGADATGQTQLARRNWPRRNRPQTQLARRNRPDATGQTQLARFDSITEKRLIGEVFKSNSLNEIYLKITISTGGRKFQVCGSRCGIETQNFAGQDQSEAIGDISKWMMAGAAAMTGLVICLSLLHLIFVSTLISDEKIRSELYWVVLMPPVIVVCGFTGMVLLRAALFLYAIALV</sequence>
<accession>A0ABD2JRR1</accession>
<feature type="chain" id="PRO_5044805567" description="Transmembrane protein" evidence="3">
    <location>
        <begin position="26"/>
        <end position="360"/>
    </location>
</feature>
<evidence type="ECO:0000256" key="2">
    <source>
        <dbReference type="SAM" id="Phobius"/>
    </source>
</evidence>
<feature type="region of interest" description="Disordered" evidence="1">
    <location>
        <begin position="190"/>
        <end position="221"/>
    </location>
</feature>